<feature type="region of interest" description="Disordered" evidence="10">
    <location>
        <begin position="40"/>
        <end position="61"/>
    </location>
</feature>
<keyword evidence="5 8" id="KW-0456">Lyase</keyword>
<dbReference type="Pfam" id="PF00282">
    <property type="entry name" value="Pyridoxal_deC"/>
    <property type="match status" value="1"/>
</dbReference>
<protein>
    <recommendedName>
        <fullName evidence="3 9">Glutamate decarboxylase</fullName>
        <ecNumber evidence="3 9">4.1.1.15</ecNumber>
    </recommendedName>
</protein>
<dbReference type="Gene3D" id="3.90.1150.160">
    <property type="match status" value="1"/>
</dbReference>
<dbReference type="InterPro" id="IPR015424">
    <property type="entry name" value="PyrdxlP-dep_Trfase"/>
</dbReference>
<dbReference type="InterPro" id="IPR010107">
    <property type="entry name" value="Glutamate_decarboxylase"/>
</dbReference>
<name>A0A0J9XB41_GEOCN</name>
<comment type="cofactor">
    <cofactor evidence="1 7 8">
        <name>pyridoxal 5'-phosphate</name>
        <dbReference type="ChEBI" id="CHEBI:597326"/>
    </cofactor>
</comment>
<dbReference type="InterPro" id="IPR002129">
    <property type="entry name" value="PyrdxlP-dep_de-COase"/>
</dbReference>
<evidence type="ECO:0000256" key="6">
    <source>
        <dbReference type="ARBA" id="ARBA00048868"/>
    </source>
</evidence>
<dbReference type="Proteomes" id="UP000242525">
    <property type="component" value="Unassembled WGS sequence"/>
</dbReference>
<feature type="modified residue" description="N6-(pyridoxal phosphate)lysine" evidence="7">
    <location>
        <position position="299"/>
    </location>
</feature>
<keyword evidence="12" id="KW-1185">Reference proteome</keyword>
<dbReference type="GO" id="GO:0030170">
    <property type="term" value="F:pyridoxal phosphate binding"/>
    <property type="evidence" value="ECO:0007669"/>
    <property type="project" value="InterPro"/>
</dbReference>
<evidence type="ECO:0000256" key="5">
    <source>
        <dbReference type="ARBA" id="ARBA00023239"/>
    </source>
</evidence>
<evidence type="ECO:0000256" key="1">
    <source>
        <dbReference type="ARBA" id="ARBA00001933"/>
    </source>
</evidence>
<comment type="catalytic activity">
    <reaction evidence="6 9">
        <text>L-glutamate + H(+) = 4-aminobutanoate + CO2</text>
        <dbReference type="Rhea" id="RHEA:17785"/>
        <dbReference type="ChEBI" id="CHEBI:15378"/>
        <dbReference type="ChEBI" id="CHEBI:16526"/>
        <dbReference type="ChEBI" id="CHEBI:29985"/>
        <dbReference type="ChEBI" id="CHEBI:59888"/>
        <dbReference type="EC" id="4.1.1.15"/>
    </reaction>
</comment>
<dbReference type="EMBL" id="CCBN010000008">
    <property type="protein sequence ID" value="CDO54662.1"/>
    <property type="molecule type" value="Genomic_DNA"/>
</dbReference>
<accession>A0A0J9XB41</accession>
<proteinExistence type="inferred from homology"/>
<evidence type="ECO:0000313" key="11">
    <source>
        <dbReference type="EMBL" id="CDO54662.1"/>
    </source>
</evidence>
<organism evidence="11 12">
    <name type="scientific">Geotrichum candidum</name>
    <name type="common">Oospora lactis</name>
    <name type="synonym">Dipodascus geotrichum</name>
    <dbReference type="NCBI Taxonomy" id="1173061"/>
    <lineage>
        <taxon>Eukaryota</taxon>
        <taxon>Fungi</taxon>
        <taxon>Dikarya</taxon>
        <taxon>Ascomycota</taxon>
        <taxon>Saccharomycotina</taxon>
        <taxon>Dipodascomycetes</taxon>
        <taxon>Dipodascales</taxon>
        <taxon>Dipodascaceae</taxon>
        <taxon>Geotrichum</taxon>
    </lineage>
</organism>
<dbReference type="SUPFAM" id="SSF53383">
    <property type="entry name" value="PLP-dependent transferases"/>
    <property type="match status" value="1"/>
</dbReference>
<dbReference type="PANTHER" id="PTHR43321:SF3">
    <property type="entry name" value="GLUTAMATE DECARBOXYLASE"/>
    <property type="match status" value="1"/>
</dbReference>
<dbReference type="GO" id="GO:0004351">
    <property type="term" value="F:glutamate decarboxylase activity"/>
    <property type="evidence" value="ECO:0007669"/>
    <property type="project" value="UniProtKB-EC"/>
</dbReference>
<evidence type="ECO:0000256" key="4">
    <source>
        <dbReference type="ARBA" id="ARBA00022898"/>
    </source>
</evidence>
<evidence type="ECO:0000256" key="8">
    <source>
        <dbReference type="RuleBase" id="RU000382"/>
    </source>
</evidence>
<sequence length="560" mass="62653">MTLSKHVSSGRLLASIQAKSPGSSGDYRTSSAIEHQAFNPYSSNYSTEPIPKFRIPDEGTEPETSYQLIKDDLELDGKPALNLASFVNTYIDPHAEKLAVENLNKNLSDNDEYPALISLHDRCVSIISHLWNVPSGNTAVGTATTGSSEAIHLGGLAMKRRWETRQKAAGRPYDRPNILLGANAQVALEKFARYFDVEPRIIPVCKESSYCLDVTKIKEELDENTIGIFVILGSTYTGHFEDVQAVSDILDQYERETGFDISIHVDGASGGLVAPFVHPNHVWDFRLDRVRSINTSGHKFGLTTAGLGWVLWKDVKYLPESLIFILKYLGGDEKSYTLNFSRPGYPVIHQYYNFITLGFNGFTRVHKASMANARLFSNFLEATGYFECVSDVHRPRGQLVFDGSLQDTAADSDPESFNPGLPVVAFKFTEEFKEKYPDIPQAAVATLLRVKGYIIPNYPLPPSASDIQVLRVVVRYTLTVDILDRLMEDIVRVVERLILAVEKMDKSYAKGEKPNTIGDALLTLVTNPNIEHEDEVEWETPDNTMNETRRKSRTVHSTFC</sequence>
<dbReference type="AlphaFoldDB" id="A0A0J9XB41"/>
<dbReference type="OrthoDB" id="5152799at2759"/>
<dbReference type="FunFam" id="3.40.640.10:FF:000017">
    <property type="entry name" value="Glutamate decarboxylase"/>
    <property type="match status" value="1"/>
</dbReference>
<dbReference type="Gene3D" id="3.40.640.10">
    <property type="entry name" value="Type I PLP-dependent aspartate aminotransferase-like (Major domain)"/>
    <property type="match status" value="1"/>
</dbReference>
<dbReference type="GO" id="GO:0005829">
    <property type="term" value="C:cytosol"/>
    <property type="evidence" value="ECO:0007669"/>
    <property type="project" value="TreeGrafter"/>
</dbReference>
<evidence type="ECO:0000256" key="3">
    <source>
        <dbReference type="ARBA" id="ARBA00012421"/>
    </source>
</evidence>
<keyword evidence="4 7" id="KW-0663">Pyridoxal phosphate</keyword>
<evidence type="ECO:0000256" key="9">
    <source>
        <dbReference type="RuleBase" id="RU361171"/>
    </source>
</evidence>
<evidence type="ECO:0000256" key="2">
    <source>
        <dbReference type="ARBA" id="ARBA00009533"/>
    </source>
</evidence>
<dbReference type="EC" id="4.1.1.15" evidence="3 9"/>
<dbReference type="FunFam" id="4.10.280.50:FF:000001">
    <property type="entry name" value="Glutamate decarboxylase"/>
    <property type="match status" value="1"/>
</dbReference>
<evidence type="ECO:0000256" key="10">
    <source>
        <dbReference type="SAM" id="MobiDB-lite"/>
    </source>
</evidence>
<dbReference type="Gene3D" id="4.10.280.50">
    <property type="match status" value="1"/>
</dbReference>
<dbReference type="NCBIfam" id="TIGR01788">
    <property type="entry name" value="Glu-decarb-GAD"/>
    <property type="match status" value="1"/>
</dbReference>
<comment type="similarity">
    <text evidence="2 8">Belongs to the group II decarboxylase family.</text>
</comment>
<dbReference type="InterPro" id="IPR015421">
    <property type="entry name" value="PyrdxlP-dep_Trfase_major"/>
</dbReference>
<evidence type="ECO:0000256" key="7">
    <source>
        <dbReference type="PIRSR" id="PIRSR602129-50"/>
    </source>
</evidence>
<keyword evidence="9" id="KW-0210">Decarboxylase</keyword>
<comment type="caution">
    <text evidence="11">The sequence shown here is derived from an EMBL/GenBank/DDBJ whole genome shotgun (WGS) entry which is preliminary data.</text>
</comment>
<dbReference type="GO" id="GO:0006538">
    <property type="term" value="P:L-glutamate catabolic process"/>
    <property type="evidence" value="ECO:0007669"/>
    <property type="project" value="TreeGrafter"/>
</dbReference>
<gene>
    <name evidence="11" type="ORF">BN980_GECA08s02727g</name>
</gene>
<reference evidence="11" key="1">
    <citation type="submission" date="2014-03" db="EMBL/GenBank/DDBJ databases">
        <authorList>
            <person name="Casaregola S."/>
        </authorList>
    </citation>
    <scope>NUCLEOTIDE SEQUENCE [LARGE SCALE GENOMIC DNA]</scope>
    <source>
        <strain evidence="11">CLIB 918</strain>
    </source>
</reference>
<dbReference type="PANTHER" id="PTHR43321">
    <property type="entry name" value="GLUTAMATE DECARBOXYLASE"/>
    <property type="match status" value="1"/>
</dbReference>
<dbReference type="STRING" id="1173061.A0A0J9XB41"/>
<evidence type="ECO:0000313" key="12">
    <source>
        <dbReference type="Proteomes" id="UP000242525"/>
    </source>
</evidence>